<name>A0A1V3XD00_MYCKA</name>
<feature type="region of interest" description="Disordered" evidence="1">
    <location>
        <begin position="45"/>
        <end position="75"/>
    </location>
</feature>
<feature type="compositionally biased region" description="Basic and acidic residues" evidence="1">
    <location>
        <begin position="63"/>
        <end position="75"/>
    </location>
</feature>
<protein>
    <submittedName>
        <fullName evidence="2">Uncharacterized protein</fullName>
    </submittedName>
</protein>
<evidence type="ECO:0000313" key="2">
    <source>
        <dbReference type="EMBL" id="OOK76978.1"/>
    </source>
</evidence>
<feature type="region of interest" description="Disordered" evidence="1">
    <location>
        <begin position="1"/>
        <end position="27"/>
    </location>
</feature>
<organism evidence="2 3">
    <name type="scientific">Mycobacterium kansasii</name>
    <dbReference type="NCBI Taxonomy" id="1768"/>
    <lineage>
        <taxon>Bacteria</taxon>
        <taxon>Bacillati</taxon>
        <taxon>Actinomycetota</taxon>
        <taxon>Actinomycetes</taxon>
        <taxon>Mycobacteriales</taxon>
        <taxon>Mycobacteriaceae</taxon>
        <taxon>Mycobacterium</taxon>
    </lineage>
</organism>
<reference evidence="2 3" key="1">
    <citation type="submission" date="2017-02" db="EMBL/GenBank/DDBJ databases">
        <title>Complete genome sequences of Mycobacterium kansasii strains isolated from rhesus macaques.</title>
        <authorList>
            <person name="Panda A."/>
            <person name="Nagaraj S."/>
            <person name="Zhao X."/>
            <person name="Tettelin H."/>
            <person name="Detolla L.J."/>
        </authorList>
    </citation>
    <scope>NUCLEOTIDE SEQUENCE [LARGE SCALE GENOMIC DNA]</scope>
    <source>
        <strain evidence="2 3">11-3469</strain>
    </source>
</reference>
<evidence type="ECO:0000256" key="1">
    <source>
        <dbReference type="SAM" id="MobiDB-lite"/>
    </source>
</evidence>
<comment type="caution">
    <text evidence="2">The sequence shown here is derived from an EMBL/GenBank/DDBJ whole genome shotgun (WGS) entry which is preliminary data.</text>
</comment>
<dbReference type="Proteomes" id="UP000188532">
    <property type="component" value="Unassembled WGS sequence"/>
</dbReference>
<evidence type="ECO:0000313" key="3">
    <source>
        <dbReference type="Proteomes" id="UP000188532"/>
    </source>
</evidence>
<sequence>MTSGGNTEKSNAKAPSHLTGHQTKHSRLQHFSDAALVLGFERRSWRTNSGPHGVQFGPTRRAVGNDERCPCSRTG</sequence>
<dbReference type="EMBL" id="MVBN01000003">
    <property type="protein sequence ID" value="OOK76978.1"/>
    <property type="molecule type" value="Genomic_DNA"/>
</dbReference>
<accession>A0A1V3XD00</accession>
<dbReference type="AlphaFoldDB" id="A0A1V3XD00"/>
<gene>
    <name evidence="2" type="ORF">BZL29_3811</name>
</gene>
<proteinExistence type="predicted"/>